<dbReference type="InterPro" id="IPR036412">
    <property type="entry name" value="HAD-like_sf"/>
</dbReference>
<dbReference type="CDD" id="cd17729">
    <property type="entry name" value="BRCT_CTDP1"/>
    <property type="match status" value="1"/>
</dbReference>
<feature type="domain" description="BRCT" evidence="8">
    <location>
        <begin position="290"/>
        <end position="382"/>
    </location>
</feature>
<dbReference type="InterPro" id="IPR036420">
    <property type="entry name" value="BRCT_dom_sf"/>
</dbReference>
<evidence type="ECO:0000259" key="8">
    <source>
        <dbReference type="PROSITE" id="PS50172"/>
    </source>
</evidence>
<dbReference type="GO" id="GO:0008420">
    <property type="term" value="F:RNA polymerase II CTD heptapeptide repeat phosphatase activity"/>
    <property type="evidence" value="ECO:0007669"/>
    <property type="project" value="UniProtKB-UniRule"/>
</dbReference>
<evidence type="ECO:0000256" key="2">
    <source>
        <dbReference type="ARBA" id="ARBA00022801"/>
    </source>
</evidence>
<protein>
    <recommendedName>
        <fullName evidence="6">RNA polymerase II subunit A C-terminal domain phosphatase</fullName>
        <ecNumber evidence="6">3.1.3.16</ecNumber>
    </recommendedName>
</protein>
<name>A0A0K0EEP7_STRER</name>
<feature type="region of interest" description="Disordered" evidence="7">
    <location>
        <begin position="384"/>
        <end position="404"/>
    </location>
</feature>
<comment type="catalytic activity">
    <reaction evidence="5 6">
        <text>O-phospho-L-threonyl-[protein] + H2O = L-threonyl-[protein] + phosphate</text>
        <dbReference type="Rhea" id="RHEA:47004"/>
        <dbReference type="Rhea" id="RHEA-COMP:11060"/>
        <dbReference type="Rhea" id="RHEA-COMP:11605"/>
        <dbReference type="ChEBI" id="CHEBI:15377"/>
        <dbReference type="ChEBI" id="CHEBI:30013"/>
        <dbReference type="ChEBI" id="CHEBI:43474"/>
        <dbReference type="ChEBI" id="CHEBI:61977"/>
        <dbReference type="EC" id="3.1.3.16"/>
    </reaction>
</comment>
<dbReference type="Proteomes" id="UP000035681">
    <property type="component" value="Unplaced"/>
</dbReference>
<comment type="subcellular location">
    <subcellularLocation>
        <location evidence="1 6">Nucleus</location>
    </subcellularLocation>
</comment>
<evidence type="ECO:0000256" key="6">
    <source>
        <dbReference type="RuleBase" id="RU366066"/>
    </source>
</evidence>
<dbReference type="PANTHER" id="PTHR23081:SF36">
    <property type="entry name" value="RNA POLYMERASE II SUBUNIT A C-TERMINAL DOMAIN PHOSPHATASE"/>
    <property type="match status" value="1"/>
</dbReference>
<dbReference type="NCBIfam" id="TIGR02250">
    <property type="entry name" value="FCP1_euk"/>
    <property type="match status" value="1"/>
</dbReference>
<dbReference type="Gene3D" id="3.40.50.10190">
    <property type="entry name" value="BRCT domain"/>
    <property type="match status" value="1"/>
</dbReference>
<keyword evidence="3 6" id="KW-0539">Nucleus</keyword>
<dbReference type="InterPro" id="IPR039189">
    <property type="entry name" value="Fcp1"/>
</dbReference>
<keyword evidence="10" id="KW-1185">Reference proteome</keyword>
<dbReference type="Gene3D" id="3.40.50.1000">
    <property type="entry name" value="HAD superfamily/HAD-like"/>
    <property type="match status" value="1"/>
</dbReference>
<dbReference type="Gene3D" id="1.10.287.10">
    <property type="entry name" value="S15/NS1, RNA-binding"/>
    <property type="match status" value="1"/>
</dbReference>
<dbReference type="InterPro" id="IPR011947">
    <property type="entry name" value="FCP1_euk"/>
</dbReference>
<keyword evidence="2 6" id="KW-0378">Hydrolase</keyword>
<evidence type="ECO:0000256" key="3">
    <source>
        <dbReference type="ARBA" id="ARBA00023242"/>
    </source>
</evidence>
<dbReference type="EC" id="3.1.3.16" evidence="6"/>
<dbReference type="CDD" id="cd07521">
    <property type="entry name" value="HAD_FCP1-like"/>
    <property type="match status" value="1"/>
</dbReference>
<proteinExistence type="predicted"/>
<dbReference type="SMART" id="SM00577">
    <property type="entry name" value="CPDc"/>
    <property type="match status" value="1"/>
</dbReference>
<evidence type="ECO:0000256" key="7">
    <source>
        <dbReference type="SAM" id="MobiDB-lite"/>
    </source>
</evidence>
<dbReference type="SMART" id="SM00292">
    <property type="entry name" value="BRCT"/>
    <property type="match status" value="1"/>
</dbReference>
<feature type="compositionally biased region" description="Acidic residues" evidence="7">
    <location>
        <begin position="420"/>
        <end position="434"/>
    </location>
</feature>
<evidence type="ECO:0000256" key="4">
    <source>
        <dbReference type="ARBA" id="ARBA00047761"/>
    </source>
</evidence>
<dbReference type="SUPFAM" id="SSF56784">
    <property type="entry name" value="HAD-like"/>
    <property type="match status" value="1"/>
</dbReference>
<dbReference type="Pfam" id="PF12738">
    <property type="entry name" value="PTCB-BRCT"/>
    <property type="match status" value="1"/>
</dbReference>
<comment type="catalytic activity">
    <reaction evidence="4 6">
        <text>O-phospho-L-seryl-[protein] + H2O = L-seryl-[protein] + phosphate</text>
        <dbReference type="Rhea" id="RHEA:20629"/>
        <dbReference type="Rhea" id="RHEA-COMP:9863"/>
        <dbReference type="Rhea" id="RHEA-COMP:11604"/>
        <dbReference type="ChEBI" id="CHEBI:15377"/>
        <dbReference type="ChEBI" id="CHEBI:29999"/>
        <dbReference type="ChEBI" id="CHEBI:43474"/>
        <dbReference type="ChEBI" id="CHEBI:83421"/>
        <dbReference type="EC" id="3.1.3.16"/>
    </reaction>
</comment>
<comment type="function">
    <text evidence="6">This promotes the activity of RNA polymerase II.</text>
</comment>
<dbReference type="SUPFAM" id="SSF52113">
    <property type="entry name" value="BRCT domain"/>
    <property type="match status" value="1"/>
</dbReference>
<dbReference type="InterPro" id="IPR004274">
    <property type="entry name" value="FCP1_dom"/>
</dbReference>
<feature type="domain" description="FCP1 homology" evidence="9">
    <location>
        <begin position="70"/>
        <end position="236"/>
    </location>
</feature>
<organism evidence="11">
    <name type="scientific">Strongyloides stercoralis</name>
    <name type="common">Threadworm</name>
    <dbReference type="NCBI Taxonomy" id="6248"/>
    <lineage>
        <taxon>Eukaryota</taxon>
        <taxon>Metazoa</taxon>
        <taxon>Ecdysozoa</taxon>
        <taxon>Nematoda</taxon>
        <taxon>Chromadorea</taxon>
        <taxon>Rhabditida</taxon>
        <taxon>Tylenchina</taxon>
        <taxon>Panagrolaimomorpha</taxon>
        <taxon>Strongyloidoidea</taxon>
        <taxon>Strongyloididae</taxon>
        <taxon>Strongyloides</taxon>
    </lineage>
</organism>
<dbReference type="WBParaSite" id="TCONS_00009732.p1">
    <property type="protein sequence ID" value="TCONS_00009732.p1"/>
    <property type="gene ID" value="XLOC_007496"/>
</dbReference>
<dbReference type="PROSITE" id="PS50172">
    <property type="entry name" value="BRCT"/>
    <property type="match status" value="1"/>
</dbReference>
<dbReference type="STRING" id="6248.A0A0K0EEP7"/>
<evidence type="ECO:0000256" key="5">
    <source>
        <dbReference type="ARBA" id="ARBA00048336"/>
    </source>
</evidence>
<sequence length="480" mass="54866">MDGCTHEVVCKDMCGLCGADLKKIRENNPNISSTSTFSTASVSMVHHVPQLLVSDRLAQEIGKKDKDSALKKRKLILLVDLDQTIIHTTNQPYEVDLNNPANKDVIYYDLYGVRYYTKLRPYAKQFLENISKLYELHIVSYGQRNYAHKIAYILDPEKKLFGHRILSRDEIFSSNHKTSNMKALFPCGDQLIAIIDDRADVWQYANNLLQVSPYKFFEDTGDINAPPNCIDSLDERKRFEKSRPVKAVESDDDVQLKSIEKILEEIHSTFYRTYDENQEIIDLKSLIADKKNQVLDGCRVVFSGIVPLGMNTETHPFFMLCSQYGAIVDDDITKFTTHVIASRWGTSKVKKAEKMGIFVVSALWVYKSLERWEKVDETNFLITKDPNAEPDVDDNTKDGFFPDDDEVGEIDLKAMEDEVNEAISEGEDEDEEDSRDSLGEKLLSNSILGKRSRLDDEDDEDEDEDEEAVPKKISCKNSFE</sequence>
<reference evidence="11" key="1">
    <citation type="submission" date="2015-08" db="UniProtKB">
        <authorList>
            <consortium name="WormBaseParasite"/>
        </authorList>
    </citation>
    <scope>IDENTIFICATION</scope>
</reference>
<evidence type="ECO:0000259" key="9">
    <source>
        <dbReference type="PROSITE" id="PS50969"/>
    </source>
</evidence>
<dbReference type="InterPro" id="IPR023214">
    <property type="entry name" value="HAD_sf"/>
</dbReference>
<evidence type="ECO:0000256" key="1">
    <source>
        <dbReference type="ARBA" id="ARBA00004123"/>
    </source>
</evidence>
<feature type="region of interest" description="Disordered" evidence="7">
    <location>
        <begin position="420"/>
        <end position="480"/>
    </location>
</feature>
<accession>A0A0K0EEP7</accession>
<dbReference type="InterPro" id="IPR001357">
    <property type="entry name" value="BRCT_dom"/>
</dbReference>
<feature type="compositionally biased region" description="Acidic residues" evidence="7">
    <location>
        <begin position="455"/>
        <end position="467"/>
    </location>
</feature>
<dbReference type="PROSITE" id="PS50969">
    <property type="entry name" value="FCP1"/>
    <property type="match status" value="1"/>
</dbReference>
<dbReference type="AlphaFoldDB" id="A0A0K0EEP7"/>
<dbReference type="GO" id="GO:0005634">
    <property type="term" value="C:nucleus"/>
    <property type="evidence" value="ECO:0007669"/>
    <property type="project" value="UniProtKB-SubCell"/>
</dbReference>
<evidence type="ECO:0000313" key="11">
    <source>
        <dbReference type="WBParaSite" id="SSTP_0000795800.1"/>
    </source>
</evidence>
<dbReference type="WBParaSite" id="SSTP_0000795800.1">
    <property type="protein sequence ID" value="SSTP_0000795800.1"/>
    <property type="gene ID" value="SSTP_0000795800"/>
</dbReference>
<evidence type="ECO:0000313" key="10">
    <source>
        <dbReference type="Proteomes" id="UP000035681"/>
    </source>
</evidence>
<dbReference type="PANTHER" id="PTHR23081">
    <property type="entry name" value="RNA POLYMERASE II CTD PHOSPHATASE"/>
    <property type="match status" value="1"/>
</dbReference>
<dbReference type="Pfam" id="PF03031">
    <property type="entry name" value="NIF"/>
    <property type="match status" value="1"/>
</dbReference>